<dbReference type="AlphaFoldDB" id="A0A1C3XNS6"/>
<name>A0A1C3XNS6_9BRAD</name>
<sequence>MSFTAQELAKTANELRGEINRFLSQPTNPDVLLGNHPAVALASQKQSIAIWHGQRIEDHLADWINRVPGWIARARERISIASSIHEIDNLAWNPQIGVVLAVEAKRVWANQDGSSKADVRRKNKLYMDPANTPTITSHVGLSGASFRHFVFDVYGRTKTGSRGLPVIAGDKISHVFDHTLATYVEWERQVMANAIFEKIDPNSHHLKREHSLADESLGTRADVYPSREGVLDYIDKHAN</sequence>
<organism evidence="1 2">
    <name type="scientific">Bradyrhizobium shewense</name>
    <dbReference type="NCBI Taxonomy" id="1761772"/>
    <lineage>
        <taxon>Bacteria</taxon>
        <taxon>Pseudomonadati</taxon>
        <taxon>Pseudomonadota</taxon>
        <taxon>Alphaproteobacteria</taxon>
        <taxon>Hyphomicrobiales</taxon>
        <taxon>Nitrobacteraceae</taxon>
        <taxon>Bradyrhizobium</taxon>
    </lineage>
</organism>
<dbReference type="RefSeq" id="WP_091965320.1">
    <property type="nucleotide sequence ID" value="NZ_FMAI01000021.1"/>
</dbReference>
<keyword evidence="2" id="KW-1185">Reference proteome</keyword>
<protein>
    <submittedName>
        <fullName evidence="1">Uncharacterized protein</fullName>
    </submittedName>
</protein>
<accession>A0A1C3XNS6</accession>
<gene>
    <name evidence="1" type="ORF">GA0061098_102112</name>
</gene>
<evidence type="ECO:0000313" key="2">
    <source>
        <dbReference type="Proteomes" id="UP000199184"/>
    </source>
</evidence>
<evidence type="ECO:0000313" key="1">
    <source>
        <dbReference type="EMBL" id="SCB53805.1"/>
    </source>
</evidence>
<reference evidence="2" key="1">
    <citation type="submission" date="2016-08" db="EMBL/GenBank/DDBJ databases">
        <authorList>
            <person name="Varghese N."/>
            <person name="Submissions Spin"/>
        </authorList>
    </citation>
    <scope>NUCLEOTIDE SEQUENCE [LARGE SCALE GENOMIC DNA]</scope>
    <source>
        <strain evidence="2">ERR11</strain>
    </source>
</reference>
<proteinExistence type="predicted"/>
<dbReference type="Proteomes" id="UP000199184">
    <property type="component" value="Unassembled WGS sequence"/>
</dbReference>
<dbReference type="EMBL" id="FMAI01000021">
    <property type="protein sequence ID" value="SCB53805.1"/>
    <property type="molecule type" value="Genomic_DNA"/>
</dbReference>